<evidence type="ECO:0000313" key="6">
    <source>
        <dbReference type="RefSeq" id="XP_004378185.1"/>
    </source>
</evidence>
<dbReference type="GO" id="GO:0030855">
    <property type="term" value="P:epithelial cell differentiation"/>
    <property type="evidence" value="ECO:0007669"/>
    <property type="project" value="TreeGrafter"/>
</dbReference>
<keyword evidence="5" id="KW-1185">Reference proteome</keyword>
<feature type="coiled-coil region" evidence="3">
    <location>
        <begin position="19"/>
        <end position="53"/>
    </location>
</feature>
<keyword evidence="1" id="KW-0403">Intermediate filament</keyword>
<keyword evidence="2 3" id="KW-0175">Coiled coil</keyword>
<evidence type="ECO:0000256" key="3">
    <source>
        <dbReference type="SAM" id="Coils"/>
    </source>
</evidence>
<proteinExistence type="predicted"/>
<sequence>MGGGVGDGGLFSGGEKQTMQNLNDHLANYLDKVRALEEVNTDLENKIKEWYDKFGPGSGDGGSGRDYNKYYSVIEDLRNQIVTATVDNASMTFPINNARPGAEDFKMK</sequence>
<dbReference type="GeneID" id="101357562"/>
<dbReference type="InParanoid" id="A0A2Y9DQ70"/>
<dbReference type="InterPro" id="IPR002957">
    <property type="entry name" value="Keratin_I"/>
</dbReference>
<dbReference type="Proteomes" id="UP000248480">
    <property type="component" value="Unplaced"/>
</dbReference>
<dbReference type="SUPFAM" id="SSF64593">
    <property type="entry name" value="Intermediate filament protein, coiled coil region"/>
    <property type="match status" value="1"/>
</dbReference>
<evidence type="ECO:0000313" key="5">
    <source>
        <dbReference type="Proteomes" id="UP000248480"/>
    </source>
</evidence>
<dbReference type="STRING" id="127582.A0A2Y9DQ70"/>
<reference evidence="6" key="1">
    <citation type="submission" date="2025-08" db="UniProtKB">
        <authorList>
            <consortium name="RefSeq"/>
        </authorList>
    </citation>
    <scope>IDENTIFICATION</scope>
</reference>
<name>A0A2Y9DQ70_TRIMA</name>
<dbReference type="GO" id="GO:0005198">
    <property type="term" value="F:structural molecule activity"/>
    <property type="evidence" value="ECO:0007669"/>
    <property type="project" value="InterPro"/>
</dbReference>
<dbReference type="Pfam" id="PF00038">
    <property type="entry name" value="Filament"/>
    <property type="match status" value="1"/>
</dbReference>
<accession>A0A2Y9DQ70</accession>
<evidence type="ECO:0000259" key="4">
    <source>
        <dbReference type="PROSITE" id="PS51842"/>
    </source>
</evidence>
<dbReference type="PANTHER" id="PTHR23239">
    <property type="entry name" value="INTERMEDIATE FILAMENT"/>
    <property type="match status" value="1"/>
</dbReference>
<feature type="domain" description="IF rod" evidence="4">
    <location>
        <begin position="15"/>
        <end position="108"/>
    </location>
</feature>
<gene>
    <name evidence="6" type="primary">LOC101357562</name>
</gene>
<dbReference type="OrthoDB" id="2441647at2759"/>
<dbReference type="KEGG" id="tmu:101357562"/>
<dbReference type="GO" id="GO:0045109">
    <property type="term" value="P:intermediate filament organization"/>
    <property type="evidence" value="ECO:0007669"/>
    <property type="project" value="TreeGrafter"/>
</dbReference>
<dbReference type="AlphaFoldDB" id="A0A2Y9DQ70"/>
<dbReference type="GO" id="GO:0005882">
    <property type="term" value="C:intermediate filament"/>
    <property type="evidence" value="ECO:0007669"/>
    <property type="project" value="UniProtKB-KW"/>
</dbReference>
<dbReference type="InterPro" id="IPR039008">
    <property type="entry name" value="IF_rod_dom"/>
</dbReference>
<dbReference type="RefSeq" id="XP_004378185.1">
    <property type="nucleotide sequence ID" value="XM_004378128.1"/>
</dbReference>
<protein>
    <submittedName>
        <fullName evidence="6">Keratin, type I cytoskeletal 24-like</fullName>
    </submittedName>
</protein>
<organism evidence="5 6">
    <name type="scientific">Trichechus manatus latirostris</name>
    <name type="common">Florida manatee</name>
    <dbReference type="NCBI Taxonomy" id="127582"/>
    <lineage>
        <taxon>Eukaryota</taxon>
        <taxon>Metazoa</taxon>
        <taxon>Chordata</taxon>
        <taxon>Craniata</taxon>
        <taxon>Vertebrata</taxon>
        <taxon>Euteleostomi</taxon>
        <taxon>Mammalia</taxon>
        <taxon>Eutheria</taxon>
        <taxon>Afrotheria</taxon>
        <taxon>Sirenia</taxon>
        <taxon>Trichechidae</taxon>
        <taxon>Trichechus</taxon>
    </lineage>
</organism>
<evidence type="ECO:0000256" key="2">
    <source>
        <dbReference type="ARBA" id="ARBA00023054"/>
    </source>
</evidence>
<evidence type="ECO:0000256" key="1">
    <source>
        <dbReference type="ARBA" id="ARBA00022754"/>
    </source>
</evidence>
<dbReference type="PANTHER" id="PTHR23239:SF207">
    <property type="entry name" value="KERATIN, TYPE I CYTOSKELETAL 24"/>
    <property type="match status" value="1"/>
</dbReference>
<dbReference type="PROSITE" id="PS51842">
    <property type="entry name" value="IF_ROD_2"/>
    <property type="match status" value="1"/>
</dbReference>